<dbReference type="KEGG" id="sre:PTSG_13137"/>
<dbReference type="Pfam" id="PF00020">
    <property type="entry name" value="TNFR_c6"/>
    <property type="match status" value="1"/>
</dbReference>
<keyword evidence="1" id="KW-1015">Disulfide bond</keyword>
<evidence type="ECO:0000256" key="2">
    <source>
        <dbReference type="SAM" id="MobiDB-lite"/>
    </source>
</evidence>
<organism evidence="6">
    <name type="scientific">Salpingoeca rosetta (strain ATCC 50818 / BSB-021)</name>
    <dbReference type="NCBI Taxonomy" id="946362"/>
    <lineage>
        <taxon>Eukaryota</taxon>
        <taxon>Choanoflagellata</taxon>
        <taxon>Craspedida</taxon>
        <taxon>Salpingoecidae</taxon>
        <taxon>Salpingoeca</taxon>
    </lineage>
</organism>
<comment type="caution">
    <text evidence="1">Lacks conserved residue(s) required for the propagation of feature annotation.</text>
</comment>
<sequence length="1184" mass="126207">MRATAVTALLWVGGSALCASSKLKSNAPTSKIKTSVTREACATLCYTFKNVSPQAPLSTATNASSANTQAEFHRAVPAAHACLSAATKELPFCNTSLSIGARLDDLIGRLSLQEKAGLIGPDPVTSPCAFLNYGRQEVGKDIQHPRSDLLDIPPYLYLVETNTAVAFACIISQDMCATTFIGPTGLAAAFNRVISTEIRAFNNLNWHRSGGVLKKIVLAGAPFITGENAADVTGCHDGPDKKYEEKWQQRRCFICTLDGGRVIHTAVTAPSHLGLRHIDAYSVETSHMAFNGNISTFDLWDTETLNGGSDTELKETYCTTNGYLEQAVQHNRMTINTVNNAASMSARPADATLTSNNGRCISECPDGGHELGNACAEYHFTRAPSSCIAHCPLNYYAKDHRCVPCTTCGMGTWASTPCSASSDAVCSPWTECKPGQKESVSGNAYQPLPDRASCLPTSACEEPFIETIPPTLTTDCLCSCDTLTCNKLITQLFEEMVCADPTDEQLDVVLDVLLQPGEDGIRDTICQMDADEARRSCTGCTDTCECSAGFILVYDADSADCRPCDGVTEFSASIGGSKCGPVEECERGQEEISAPTHYSSDRVRRDCPAGAIDSDSDGSTATVSATSARRARTRLSLASQGVPCLPVTTCDAGEEETAESTPTSDRVRSQCELDATFKPVDGQAESCRPVTHECEFGTFQSQVPTLDSDREYAGVLRVPKRPLRDSRLLCAGGRAVRRLLSVPAKHIHPARLRLGERRVAPACNPSTEYERTACATSSPSATLASSACVRPPQPPMPSASRAPSAAPTTTATRSLPASRGPTATMCRRAPSAPASSSYARPAPPTWTATPAHTVHAVPGWRGLCRALWPAATSTTRKWCALPCAPPSSRTASTAAASRPCSTATATRTSARAHLLTVDAVPVKQCTSSFRRRWSTPASASACALVPGYGVRGVHHRHRRLPQRGLYALLFSRSVSGDVTVMGSTASPCEADAFLDNSNELKASDAVGSWTTMVLLGETSSNSKEVGTVLLVDHRQSSVAVCHAVFDDASLLLPLLNTNMHMSHHVTFYPSKRGQQKQNTALLKTTATSHGATCSAANQLNARWPAPTTTTTRPQASTSHHCVSGCCRAKKTHKAGQSMALLLLLLYLNASHQSFEQVPPVMPLPLVTDMVSSCIDDAVASQFAR</sequence>
<protein>
    <recommendedName>
        <fullName evidence="4">TNFR-Cys domain-containing protein</fullName>
    </recommendedName>
</protein>
<evidence type="ECO:0000313" key="6">
    <source>
        <dbReference type="Proteomes" id="UP000007799"/>
    </source>
</evidence>
<evidence type="ECO:0000259" key="4">
    <source>
        <dbReference type="PROSITE" id="PS50050"/>
    </source>
</evidence>
<dbReference type="Gene3D" id="2.10.50.10">
    <property type="entry name" value="Tumor Necrosis Factor Receptor, subunit A, domain 2"/>
    <property type="match status" value="2"/>
</dbReference>
<dbReference type="InParanoid" id="F2URZ9"/>
<dbReference type="GeneID" id="16068498"/>
<dbReference type="Proteomes" id="UP000007799">
    <property type="component" value="Unassembled WGS sequence"/>
</dbReference>
<dbReference type="PROSITE" id="PS00652">
    <property type="entry name" value="TNFR_NGFR_1"/>
    <property type="match status" value="1"/>
</dbReference>
<feature type="signal peptide" evidence="3">
    <location>
        <begin position="1"/>
        <end position="18"/>
    </location>
</feature>
<feature type="repeat" description="TNFR-Cys" evidence="1">
    <location>
        <begin position="390"/>
        <end position="426"/>
    </location>
</feature>
<keyword evidence="3" id="KW-0732">Signal</keyword>
<dbReference type="SMART" id="SM00208">
    <property type="entry name" value="TNFR"/>
    <property type="match status" value="1"/>
</dbReference>
<reference evidence="5" key="1">
    <citation type="submission" date="2009-08" db="EMBL/GenBank/DDBJ databases">
        <title>Annotation of Salpingoeca rosetta.</title>
        <authorList>
            <consortium name="The Broad Institute Genome Sequencing Platform"/>
            <person name="Russ C."/>
            <person name="Cuomo C."/>
            <person name="Burger G."/>
            <person name="Gray M.W."/>
            <person name="Holland P.W.H."/>
            <person name="King N."/>
            <person name="Lang F.B.F."/>
            <person name="Roger A.J."/>
            <person name="Ruiz-Trillo I."/>
            <person name="Young S.K."/>
            <person name="Zeng Q."/>
            <person name="Gargeya S."/>
            <person name="Alvarado L."/>
            <person name="Berlin A."/>
            <person name="Chapman S.B."/>
            <person name="Chen Z."/>
            <person name="Freedman E."/>
            <person name="Gellesch M."/>
            <person name="Goldberg J."/>
            <person name="Griggs A."/>
            <person name="Gujja S."/>
            <person name="Heilman E."/>
            <person name="Heiman D."/>
            <person name="Howarth C."/>
            <person name="Mehta T."/>
            <person name="Neiman D."/>
            <person name="Pearson M."/>
            <person name="Roberts A."/>
            <person name="Saif S."/>
            <person name="Shea T."/>
            <person name="Shenoy N."/>
            <person name="Sisk P."/>
            <person name="Stolte C."/>
            <person name="Sykes S."/>
            <person name="White J."/>
            <person name="Yandava C."/>
            <person name="Haas B."/>
            <person name="Nusbaum C."/>
            <person name="Birren B."/>
        </authorList>
    </citation>
    <scope>NUCLEOTIDE SEQUENCE [LARGE SCALE GENOMIC DNA]</scope>
    <source>
        <strain evidence="5">ATCC 50818</strain>
    </source>
</reference>
<dbReference type="AlphaFoldDB" id="F2URZ9"/>
<feature type="domain" description="TNFR-Cys" evidence="4">
    <location>
        <begin position="390"/>
        <end position="426"/>
    </location>
</feature>
<name>F2URZ9_SALR5</name>
<gene>
    <name evidence="5" type="ORF">PTSG_13137</name>
</gene>
<dbReference type="EMBL" id="GL832993">
    <property type="protein sequence ID" value="EGD80404.1"/>
    <property type="molecule type" value="Genomic_DNA"/>
</dbReference>
<feature type="compositionally biased region" description="Low complexity" evidence="2">
    <location>
        <begin position="798"/>
        <end position="819"/>
    </location>
</feature>
<keyword evidence="6" id="KW-1185">Reference proteome</keyword>
<dbReference type="PROSITE" id="PS50050">
    <property type="entry name" value="TNFR_NGFR_2"/>
    <property type="match status" value="1"/>
</dbReference>
<feature type="region of interest" description="Disordered" evidence="2">
    <location>
        <begin position="784"/>
        <end position="844"/>
    </location>
</feature>
<evidence type="ECO:0000256" key="1">
    <source>
        <dbReference type="PROSITE-ProRule" id="PRU00206"/>
    </source>
</evidence>
<feature type="chain" id="PRO_5003287890" description="TNFR-Cys domain-containing protein" evidence="3">
    <location>
        <begin position="19"/>
        <end position="1184"/>
    </location>
</feature>
<feature type="disulfide bond" evidence="1">
    <location>
        <begin position="408"/>
        <end position="426"/>
    </location>
</feature>
<feature type="compositionally biased region" description="Low complexity" evidence="2">
    <location>
        <begin position="827"/>
        <end position="844"/>
    </location>
</feature>
<feature type="disulfide bond" evidence="1">
    <location>
        <begin position="405"/>
        <end position="418"/>
    </location>
</feature>
<evidence type="ECO:0000256" key="3">
    <source>
        <dbReference type="SAM" id="SignalP"/>
    </source>
</evidence>
<dbReference type="RefSeq" id="XP_004987968.1">
    <property type="nucleotide sequence ID" value="XM_004987911.1"/>
</dbReference>
<dbReference type="InterPro" id="IPR001368">
    <property type="entry name" value="TNFR/NGFR_Cys_rich_reg"/>
</dbReference>
<evidence type="ECO:0000313" key="5">
    <source>
        <dbReference type="EMBL" id="EGD80404.1"/>
    </source>
</evidence>
<accession>F2URZ9</accession>
<proteinExistence type="predicted"/>